<evidence type="ECO:0000313" key="2">
    <source>
        <dbReference type="Proteomes" id="UP001314170"/>
    </source>
</evidence>
<comment type="caution">
    <text evidence="1">The sequence shown here is derived from an EMBL/GenBank/DDBJ whole genome shotgun (WGS) entry which is preliminary data.</text>
</comment>
<name>A0AAV1SAV6_9ROSI</name>
<reference evidence="1 2" key="1">
    <citation type="submission" date="2024-01" db="EMBL/GenBank/DDBJ databases">
        <authorList>
            <person name="Waweru B."/>
        </authorList>
    </citation>
    <scope>NUCLEOTIDE SEQUENCE [LARGE SCALE GENOMIC DNA]</scope>
</reference>
<proteinExistence type="predicted"/>
<dbReference type="AlphaFoldDB" id="A0AAV1SAV6"/>
<gene>
    <name evidence="1" type="ORF">DCAF_LOCUS20333</name>
</gene>
<keyword evidence="2" id="KW-1185">Reference proteome</keyword>
<accession>A0AAV1SAV6</accession>
<dbReference type="EMBL" id="CAWUPB010001173">
    <property type="protein sequence ID" value="CAK7347645.1"/>
    <property type="molecule type" value="Genomic_DNA"/>
</dbReference>
<protein>
    <submittedName>
        <fullName evidence="1">Uncharacterized protein</fullName>
    </submittedName>
</protein>
<sequence>MALRNKFVCPGLERLENYIPTHLTVRSSGSGHSVHYNISNTRFIRPVAVTP</sequence>
<organism evidence="1 2">
    <name type="scientific">Dovyalis caffra</name>
    <dbReference type="NCBI Taxonomy" id="77055"/>
    <lineage>
        <taxon>Eukaryota</taxon>
        <taxon>Viridiplantae</taxon>
        <taxon>Streptophyta</taxon>
        <taxon>Embryophyta</taxon>
        <taxon>Tracheophyta</taxon>
        <taxon>Spermatophyta</taxon>
        <taxon>Magnoliopsida</taxon>
        <taxon>eudicotyledons</taxon>
        <taxon>Gunneridae</taxon>
        <taxon>Pentapetalae</taxon>
        <taxon>rosids</taxon>
        <taxon>fabids</taxon>
        <taxon>Malpighiales</taxon>
        <taxon>Salicaceae</taxon>
        <taxon>Flacourtieae</taxon>
        <taxon>Dovyalis</taxon>
    </lineage>
</organism>
<dbReference type="Proteomes" id="UP001314170">
    <property type="component" value="Unassembled WGS sequence"/>
</dbReference>
<evidence type="ECO:0000313" key="1">
    <source>
        <dbReference type="EMBL" id="CAK7347645.1"/>
    </source>
</evidence>